<accession>A0ACC1BUN6</accession>
<dbReference type="Proteomes" id="UP001164250">
    <property type="component" value="Chromosome 3"/>
</dbReference>
<organism evidence="1 2">
    <name type="scientific">Pistacia atlantica</name>
    <dbReference type="NCBI Taxonomy" id="434234"/>
    <lineage>
        <taxon>Eukaryota</taxon>
        <taxon>Viridiplantae</taxon>
        <taxon>Streptophyta</taxon>
        <taxon>Embryophyta</taxon>
        <taxon>Tracheophyta</taxon>
        <taxon>Spermatophyta</taxon>
        <taxon>Magnoliopsida</taxon>
        <taxon>eudicotyledons</taxon>
        <taxon>Gunneridae</taxon>
        <taxon>Pentapetalae</taxon>
        <taxon>rosids</taxon>
        <taxon>malvids</taxon>
        <taxon>Sapindales</taxon>
        <taxon>Anacardiaceae</taxon>
        <taxon>Pistacia</taxon>
    </lineage>
</organism>
<proteinExistence type="predicted"/>
<evidence type="ECO:0000313" key="2">
    <source>
        <dbReference type="Proteomes" id="UP001164250"/>
    </source>
</evidence>
<evidence type="ECO:0000313" key="1">
    <source>
        <dbReference type="EMBL" id="KAJ0102689.1"/>
    </source>
</evidence>
<protein>
    <submittedName>
        <fullName evidence="1">Uncharacterized protein</fullName>
    </submittedName>
</protein>
<comment type="caution">
    <text evidence="1">The sequence shown here is derived from an EMBL/GenBank/DDBJ whole genome shotgun (WGS) entry which is preliminary data.</text>
</comment>
<keyword evidence="2" id="KW-1185">Reference proteome</keyword>
<gene>
    <name evidence="1" type="ORF">Patl1_04378</name>
</gene>
<reference evidence="2" key="1">
    <citation type="journal article" date="2023" name="G3 (Bethesda)">
        <title>Genome assembly and association tests identify interacting loci associated with vigor, precocity, and sex in interspecific pistachio rootstocks.</title>
        <authorList>
            <person name="Palmer W."/>
            <person name="Jacygrad E."/>
            <person name="Sagayaradj S."/>
            <person name="Cavanaugh K."/>
            <person name="Han R."/>
            <person name="Bertier L."/>
            <person name="Beede B."/>
            <person name="Kafkas S."/>
            <person name="Golino D."/>
            <person name="Preece J."/>
            <person name="Michelmore R."/>
        </authorList>
    </citation>
    <scope>NUCLEOTIDE SEQUENCE [LARGE SCALE GENOMIC DNA]</scope>
</reference>
<sequence>MIEKDFRPGGCAECMVKDMGMGVDVVEESEDERVAVLPGAALGTQIFSAMVANGDEKLGTQGLIFVIERINGKSVLFDLLVMIRIKMLERKFVLAC</sequence>
<name>A0ACC1BUN6_9ROSI</name>
<dbReference type="EMBL" id="CM047899">
    <property type="protein sequence ID" value="KAJ0102689.1"/>
    <property type="molecule type" value="Genomic_DNA"/>
</dbReference>